<evidence type="ECO:0000259" key="1">
    <source>
        <dbReference type="Pfam" id="PF12476"/>
    </source>
</evidence>
<dbReference type="Pfam" id="PF12476">
    <property type="entry name" value="DUF3696"/>
    <property type="match status" value="1"/>
</dbReference>
<dbReference type="Gene3D" id="3.40.50.300">
    <property type="entry name" value="P-loop containing nucleotide triphosphate hydrolases"/>
    <property type="match status" value="1"/>
</dbReference>
<accession>A0A8B4TVW6</accession>
<evidence type="ECO:0000313" key="3">
    <source>
        <dbReference type="EMBL" id="SXD97491.1"/>
    </source>
</evidence>
<dbReference type="InterPro" id="IPR051396">
    <property type="entry name" value="Bact_Antivir_Def_Nuclease"/>
</dbReference>
<dbReference type="EMBL" id="UJZG01000011">
    <property type="protein sequence ID" value="SXD97491.1"/>
    <property type="molecule type" value="Genomic_DNA"/>
</dbReference>
<dbReference type="GO" id="GO:0016887">
    <property type="term" value="F:ATP hydrolysis activity"/>
    <property type="evidence" value="ECO:0007669"/>
    <property type="project" value="InterPro"/>
</dbReference>
<dbReference type="Pfam" id="PF13304">
    <property type="entry name" value="AAA_21"/>
    <property type="match status" value="1"/>
</dbReference>
<organism evidence="3 4">
    <name type="scientific">Klebsiella quasivariicola</name>
    <dbReference type="NCBI Taxonomy" id="2026240"/>
    <lineage>
        <taxon>Bacteria</taxon>
        <taxon>Pseudomonadati</taxon>
        <taxon>Pseudomonadota</taxon>
        <taxon>Gammaproteobacteria</taxon>
        <taxon>Enterobacterales</taxon>
        <taxon>Enterobacteriaceae</taxon>
        <taxon>Klebsiella/Raoultella group</taxon>
        <taxon>Klebsiella</taxon>
        <taxon>Klebsiella pneumoniae complex</taxon>
    </lineage>
</organism>
<protein>
    <submittedName>
        <fullName evidence="3">Uncharacterized conserved protein</fullName>
    </submittedName>
</protein>
<dbReference type="PANTHER" id="PTHR43581">
    <property type="entry name" value="ATP/GTP PHOSPHATASE"/>
    <property type="match status" value="1"/>
</dbReference>
<dbReference type="InterPro" id="IPR003959">
    <property type="entry name" value="ATPase_AAA_core"/>
</dbReference>
<proteinExistence type="predicted"/>
<dbReference type="Proteomes" id="UP000257712">
    <property type="component" value="Unassembled WGS sequence"/>
</dbReference>
<feature type="domain" description="ATPase AAA-type core" evidence="2">
    <location>
        <begin position="23"/>
        <end position="308"/>
    </location>
</feature>
<name>A0A8B4TVW6_9ENTR</name>
<dbReference type="InterPro" id="IPR027417">
    <property type="entry name" value="P-loop_NTPase"/>
</dbReference>
<dbReference type="PANTHER" id="PTHR43581:SF2">
    <property type="entry name" value="EXCINUCLEASE ATPASE SUBUNIT"/>
    <property type="match status" value="1"/>
</dbReference>
<dbReference type="AlphaFoldDB" id="A0A8B4TVW6"/>
<dbReference type="InterPro" id="IPR022532">
    <property type="entry name" value="DUF3696"/>
</dbReference>
<gene>
    <name evidence="3" type="ORF">SAMEA3538780_03481</name>
</gene>
<feature type="domain" description="DUF3696" evidence="1">
    <location>
        <begin position="322"/>
        <end position="366"/>
    </location>
</feature>
<evidence type="ECO:0000259" key="2">
    <source>
        <dbReference type="Pfam" id="PF13304"/>
    </source>
</evidence>
<dbReference type="SUPFAM" id="SSF52540">
    <property type="entry name" value="P-loop containing nucleoside triphosphate hydrolases"/>
    <property type="match status" value="1"/>
</dbReference>
<evidence type="ECO:0000313" key="4">
    <source>
        <dbReference type="Proteomes" id="UP000257712"/>
    </source>
</evidence>
<reference evidence="3 4" key="1">
    <citation type="submission" date="2018-08" db="EMBL/GenBank/DDBJ databases">
        <authorList>
            <consortium name="Pathogen Informatics"/>
        </authorList>
    </citation>
    <scope>NUCLEOTIDE SEQUENCE [LARGE SCALE GENOMIC DNA]</scope>
    <source>
        <strain evidence="3 4">EuSCAPE_IT371</strain>
    </source>
</reference>
<dbReference type="GO" id="GO:0005524">
    <property type="term" value="F:ATP binding"/>
    <property type="evidence" value="ECO:0007669"/>
    <property type="project" value="InterPro"/>
</dbReference>
<comment type="caution">
    <text evidence="3">The sequence shown here is derived from an EMBL/GenBank/DDBJ whole genome shotgun (WGS) entry which is preliminary data.</text>
</comment>
<dbReference type="RefSeq" id="WP_075205884.1">
    <property type="nucleotide sequence ID" value="NZ_UJZG01000011.1"/>
</dbReference>
<dbReference type="PIRSF" id="PIRSF034888">
    <property type="entry name" value="P-loop_UCP034888"/>
    <property type="match status" value="1"/>
</dbReference>
<dbReference type="InterPro" id="IPR014592">
    <property type="entry name" value="P-loop_UCP034888"/>
</dbReference>
<sequence length="382" mass="42862">MIKKLFLKNFKCYKNESFSFGKLTVFCGNNSVGKSTAIQAIAIPFQNKLSKLIAINGDLVNVGASSDIFSNYADVGDETLEIEITFQNRSSHSFKWGVNDFQEQQELKNHLTLKSADVKGLQKLTNNYFHENGFQFIEAERYGPRYYFNVNKNESILNWLGSKGEFSYEVFSSLEESNLRLPERDLRTHPEATDNTSIRRNIIYWMSEISPGFNIEADIVRSAGISHAHFQASNSAKTIPLNMGFGLSYSLSIVIALLVTKPGGLVVLENPEAHLHPRGQSYLGRLIALAALSGVQVIIETHSDHLLNGIRVIARLKNEYKNNDFKVYYVSATDNGPSQVDEIDIGNKGELSKWPAGFFDQQSYDIKTIIKGVDIKDKGEIK</sequence>